<dbReference type="GO" id="GO:0004674">
    <property type="term" value="F:protein serine/threonine kinase activity"/>
    <property type="evidence" value="ECO:0007669"/>
    <property type="project" value="UniProtKB-KW"/>
</dbReference>
<evidence type="ECO:0000313" key="21">
    <source>
        <dbReference type="EMBL" id="CAG7817417.1"/>
    </source>
</evidence>
<evidence type="ECO:0000256" key="7">
    <source>
        <dbReference type="ARBA" id="ARBA00022517"/>
    </source>
</evidence>
<evidence type="ECO:0000256" key="11">
    <source>
        <dbReference type="ARBA" id="ARBA00022741"/>
    </source>
</evidence>
<keyword evidence="11 18" id="KW-0547">Nucleotide-binding</keyword>
<dbReference type="GO" id="GO:0005524">
    <property type="term" value="F:ATP binding"/>
    <property type="evidence" value="ECO:0007669"/>
    <property type="project" value="UniProtKB-KW"/>
</dbReference>
<keyword evidence="13" id="KW-0378">Hydrolase</keyword>
<accession>A0A8J2KJ76</accession>
<comment type="catalytic activity">
    <reaction evidence="17 18">
        <text>L-seryl-[protein] + ATP = O-phospho-L-seryl-[protein] + ADP + H(+)</text>
        <dbReference type="Rhea" id="RHEA:17989"/>
        <dbReference type="Rhea" id="RHEA-COMP:9863"/>
        <dbReference type="Rhea" id="RHEA-COMP:11604"/>
        <dbReference type="ChEBI" id="CHEBI:15378"/>
        <dbReference type="ChEBI" id="CHEBI:29999"/>
        <dbReference type="ChEBI" id="CHEBI:30616"/>
        <dbReference type="ChEBI" id="CHEBI:83421"/>
        <dbReference type="ChEBI" id="CHEBI:456216"/>
        <dbReference type="EC" id="2.7.11.1"/>
    </reaction>
</comment>
<dbReference type="InterPro" id="IPR000687">
    <property type="entry name" value="RIO_kinase"/>
</dbReference>
<dbReference type="CDD" id="cd05147">
    <property type="entry name" value="RIO1_euk"/>
    <property type="match status" value="1"/>
</dbReference>
<evidence type="ECO:0000256" key="2">
    <source>
        <dbReference type="ARBA" id="ARBA00004496"/>
    </source>
</evidence>
<reference evidence="21" key="1">
    <citation type="submission" date="2021-06" db="EMBL/GenBank/DDBJ databases">
        <authorList>
            <person name="Hodson N. C."/>
            <person name="Mongue J. A."/>
            <person name="Jaron S. K."/>
        </authorList>
    </citation>
    <scope>NUCLEOTIDE SEQUENCE</scope>
</reference>
<evidence type="ECO:0000256" key="1">
    <source>
        <dbReference type="ARBA" id="ARBA00001946"/>
    </source>
</evidence>
<keyword evidence="14 18" id="KW-0067">ATP-binding</keyword>
<evidence type="ECO:0000256" key="19">
    <source>
        <dbReference type="SAM" id="MobiDB-lite"/>
    </source>
</evidence>
<evidence type="ECO:0000256" key="10">
    <source>
        <dbReference type="ARBA" id="ARBA00022723"/>
    </source>
</evidence>
<feature type="compositionally biased region" description="Polar residues" evidence="19">
    <location>
        <begin position="510"/>
        <end position="519"/>
    </location>
</feature>
<comment type="similarity">
    <text evidence="3 18">Belongs to the protein kinase superfamily. RIO-type Ser/Thr kinase family.</text>
</comment>
<keyword evidence="9 18" id="KW-0808">Transferase</keyword>
<dbReference type="GO" id="GO:0016787">
    <property type="term" value="F:hydrolase activity"/>
    <property type="evidence" value="ECO:0007669"/>
    <property type="project" value="UniProtKB-KW"/>
</dbReference>
<dbReference type="Pfam" id="PF01163">
    <property type="entry name" value="RIO1"/>
    <property type="match status" value="2"/>
</dbReference>
<evidence type="ECO:0000256" key="17">
    <source>
        <dbReference type="ARBA" id="ARBA00048679"/>
    </source>
</evidence>
<dbReference type="AlphaFoldDB" id="A0A8J2KJ76"/>
<name>A0A8J2KJ76_9HEXA</name>
<evidence type="ECO:0000256" key="8">
    <source>
        <dbReference type="ARBA" id="ARBA00022527"/>
    </source>
</evidence>
<evidence type="ECO:0000256" key="9">
    <source>
        <dbReference type="ARBA" id="ARBA00022679"/>
    </source>
</evidence>
<comment type="catalytic activity">
    <reaction evidence="16 18">
        <text>L-threonyl-[protein] + ATP = O-phospho-L-threonyl-[protein] + ADP + H(+)</text>
        <dbReference type="Rhea" id="RHEA:46608"/>
        <dbReference type="Rhea" id="RHEA-COMP:11060"/>
        <dbReference type="Rhea" id="RHEA-COMP:11605"/>
        <dbReference type="ChEBI" id="CHEBI:15378"/>
        <dbReference type="ChEBI" id="CHEBI:30013"/>
        <dbReference type="ChEBI" id="CHEBI:30616"/>
        <dbReference type="ChEBI" id="CHEBI:61977"/>
        <dbReference type="ChEBI" id="CHEBI:456216"/>
        <dbReference type="EC" id="2.7.11.1"/>
    </reaction>
</comment>
<evidence type="ECO:0000256" key="3">
    <source>
        <dbReference type="ARBA" id="ARBA00009196"/>
    </source>
</evidence>
<evidence type="ECO:0000256" key="16">
    <source>
        <dbReference type="ARBA" id="ARBA00047899"/>
    </source>
</evidence>
<keyword evidence="10" id="KW-0479">Metal-binding</keyword>
<evidence type="ECO:0000256" key="15">
    <source>
        <dbReference type="ARBA" id="ARBA00022842"/>
    </source>
</evidence>
<comment type="caution">
    <text evidence="21">The sequence shown here is derived from an EMBL/GenBank/DDBJ whole genome shotgun (WGS) entry which is preliminary data.</text>
</comment>
<gene>
    <name evidence="21" type="ORF">AFUS01_LOCUS27989</name>
</gene>
<organism evidence="21 22">
    <name type="scientific">Allacma fusca</name>
    <dbReference type="NCBI Taxonomy" id="39272"/>
    <lineage>
        <taxon>Eukaryota</taxon>
        <taxon>Metazoa</taxon>
        <taxon>Ecdysozoa</taxon>
        <taxon>Arthropoda</taxon>
        <taxon>Hexapoda</taxon>
        <taxon>Collembola</taxon>
        <taxon>Symphypleona</taxon>
        <taxon>Sminthuridae</taxon>
        <taxon>Allacma</taxon>
    </lineage>
</organism>
<dbReference type="EC" id="2.7.11.1" evidence="4 18"/>
<feature type="domain" description="RIO kinase" evidence="20">
    <location>
        <begin position="138"/>
        <end position="411"/>
    </location>
</feature>
<dbReference type="PANTHER" id="PTHR45723">
    <property type="entry name" value="SERINE/THREONINE-PROTEIN KINASE RIO1"/>
    <property type="match status" value="1"/>
</dbReference>
<proteinExistence type="inferred from homology"/>
<evidence type="ECO:0000256" key="12">
    <source>
        <dbReference type="ARBA" id="ARBA00022777"/>
    </source>
</evidence>
<evidence type="ECO:0000256" key="13">
    <source>
        <dbReference type="ARBA" id="ARBA00022801"/>
    </source>
</evidence>
<keyword evidence="22" id="KW-1185">Reference proteome</keyword>
<evidence type="ECO:0000256" key="5">
    <source>
        <dbReference type="ARBA" id="ARBA00016038"/>
    </source>
</evidence>
<keyword evidence="7" id="KW-0690">Ribosome biogenesis</keyword>
<dbReference type="EMBL" id="CAJVCH010393607">
    <property type="protein sequence ID" value="CAG7817417.1"/>
    <property type="molecule type" value="Genomic_DNA"/>
</dbReference>
<comment type="subcellular location">
    <subcellularLocation>
        <location evidence="2">Cytoplasm</location>
    </subcellularLocation>
</comment>
<feature type="compositionally biased region" description="Basic residues" evidence="19">
    <location>
        <begin position="573"/>
        <end position="593"/>
    </location>
</feature>
<dbReference type="GO" id="GO:0005737">
    <property type="term" value="C:cytoplasm"/>
    <property type="evidence" value="ECO:0007669"/>
    <property type="project" value="UniProtKB-SubCell"/>
</dbReference>
<dbReference type="Proteomes" id="UP000708208">
    <property type="component" value="Unassembled WGS sequence"/>
</dbReference>
<evidence type="ECO:0000259" key="20">
    <source>
        <dbReference type="SMART" id="SM00090"/>
    </source>
</evidence>
<evidence type="ECO:0000256" key="18">
    <source>
        <dbReference type="PIRNR" id="PIRNR038147"/>
    </source>
</evidence>
<dbReference type="InterPro" id="IPR017407">
    <property type="entry name" value="Ser/Thr_kinase_Rio1"/>
</dbReference>
<feature type="compositionally biased region" description="Basic and acidic residues" evidence="19">
    <location>
        <begin position="548"/>
        <end position="572"/>
    </location>
</feature>
<evidence type="ECO:0000256" key="14">
    <source>
        <dbReference type="ARBA" id="ARBA00022840"/>
    </source>
</evidence>
<protein>
    <recommendedName>
        <fullName evidence="5 18">Serine/threonine-protein kinase RIO1</fullName>
        <ecNumber evidence="4 18">2.7.11.1</ecNumber>
    </recommendedName>
</protein>
<dbReference type="GO" id="GO:0046872">
    <property type="term" value="F:metal ion binding"/>
    <property type="evidence" value="ECO:0007669"/>
    <property type="project" value="UniProtKB-KW"/>
</dbReference>
<feature type="region of interest" description="Disordered" evidence="19">
    <location>
        <begin position="503"/>
        <end position="593"/>
    </location>
</feature>
<keyword evidence="15" id="KW-0460">Magnesium</keyword>
<dbReference type="InterPro" id="IPR018934">
    <property type="entry name" value="RIO_dom"/>
</dbReference>
<evidence type="ECO:0000256" key="4">
    <source>
        <dbReference type="ARBA" id="ARBA00012513"/>
    </source>
</evidence>
<keyword evidence="8 18" id="KW-0723">Serine/threonine-protein kinase</keyword>
<dbReference type="FunFam" id="3.30.200.20:FF:000148">
    <property type="entry name" value="Serine/threonine-protein kinase RIO1"/>
    <property type="match status" value="1"/>
</dbReference>
<keyword evidence="12 18" id="KW-0418">Kinase</keyword>
<dbReference type="GO" id="GO:0042254">
    <property type="term" value="P:ribosome biogenesis"/>
    <property type="evidence" value="ECO:0007669"/>
    <property type="project" value="UniProtKB-KW"/>
</dbReference>
<dbReference type="PIRSF" id="PIRSF038147">
    <property type="entry name" value="Ser/Thr_PK_RIO1"/>
    <property type="match status" value="1"/>
</dbReference>
<keyword evidence="6" id="KW-0963">Cytoplasm</keyword>
<dbReference type="OrthoDB" id="205248at2759"/>
<sequence length="593" mass="68070">MEGLHLDNLQVEDSIEGQFDDADEEDSVTLNNLRNHTAIFGLNIHTVGEMGFEDEDGEDEDSCDSDDDFEFYNERAGPNCQRKPEMQGCNQTADEMYRKYVSKVNVDKYEGANLSASAANKMIATNKKLDGHKLKVKDKQDRATVEQVMDPRTRMILFKLISSDKMTSIDGCISTGKEANVYHATAPDGSSLAIKIYKTSILTFKARDKYVSGDFRFRNGYCRKNPRKMVRTWAEKEFRNLSRIHSSGTVLVPCPRILKSHVVVMDFIGENGWPAPLLQDVKFDLIDFSAEHLKEFTDVHEDDHEESDKVCQAEEMNPIQMLLKKLYRDSLLILYRMYKHCRLVHADFSSFNLILKDFKDLYVIDVSQSVEHDHPRSLDFLRSDIKNVQDFFGKRGILVGDDENIFNYITSPNVDDSNSDLVLEGILKAAKRFEEFDVSKEVFRQTFIPKKMNEVPHFERDIKKAKRGKDLIYTNLLGLKSDLSGPSDEVKLENVDLNALPEKENKCQRQKQLQTNSQQIDEDVSDESGSSCSDSDDEESKFVNSSRPRHETAEEKRERKKAIKSEKASKREGKIKKHVKKRKEKLAHANSKR</sequence>
<evidence type="ECO:0000313" key="22">
    <source>
        <dbReference type="Proteomes" id="UP000708208"/>
    </source>
</evidence>
<comment type="cofactor">
    <cofactor evidence="1">
        <name>Mg(2+)</name>
        <dbReference type="ChEBI" id="CHEBI:18420"/>
    </cofactor>
</comment>
<dbReference type="SMART" id="SM00090">
    <property type="entry name" value="RIO"/>
    <property type="match status" value="1"/>
</dbReference>
<evidence type="ECO:0000256" key="6">
    <source>
        <dbReference type="ARBA" id="ARBA00022490"/>
    </source>
</evidence>
<dbReference type="InterPro" id="IPR051272">
    <property type="entry name" value="RIO-type_Ser/Thr_kinase"/>
</dbReference>